<accession>A0ABR4ZYD3</accession>
<evidence type="ECO:0000313" key="1">
    <source>
        <dbReference type="EMBL" id="KIE59159.1"/>
    </source>
</evidence>
<protein>
    <submittedName>
        <fullName evidence="1">Uncharacterized protein</fullName>
    </submittedName>
</protein>
<gene>
    <name evidence="1" type="ORF">A946_03915</name>
</gene>
<sequence>MFKIWSLGLRKMGKVSKEKKKKTSFDIRESLLKRLEKAKESGLSKSQLLPKKDSSEDYKNQLNQLIQENKVINFSERYYLSDYAPNVEKIAGKIEKTLESFFPADEKPIEYKPISATQLYKKCSNCPKSLFQETLDCLIADGLLIPLRIGKTRYYLPMALFCKEEKKDTSSINPRKIYKAYEELLKENKFNNFSHVAIASLQKKSGVDLKSLHEWLLEQSRKGLAHLFEGDWALASEEEKEAVLQYAGNRFLRVKLEQS</sequence>
<dbReference type="Proteomes" id="UP000031594">
    <property type="component" value="Unassembled WGS sequence"/>
</dbReference>
<organism evidence="1 2">
    <name type="scientific">Methylacidiphilum kamchatkense Kam1</name>
    <dbReference type="NCBI Taxonomy" id="1202785"/>
    <lineage>
        <taxon>Bacteria</taxon>
        <taxon>Pseudomonadati</taxon>
        <taxon>Verrucomicrobiota</taxon>
        <taxon>Methylacidiphilae</taxon>
        <taxon>Methylacidiphilales</taxon>
        <taxon>Methylacidiphilaceae</taxon>
        <taxon>Methylacidiphilum (ex Ratnadevi et al. 2023)</taxon>
    </lineage>
</organism>
<dbReference type="EMBL" id="JQNX01000002">
    <property type="protein sequence ID" value="KIE59159.1"/>
    <property type="molecule type" value="Genomic_DNA"/>
</dbReference>
<comment type="caution">
    <text evidence="1">The sequence shown here is derived from an EMBL/GenBank/DDBJ whole genome shotgun (WGS) entry which is preliminary data.</text>
</comment>
<evidence type="ECO:0000313" key="2">
    <source>
        <dbReference type="Proteomes" id="UP000031594"/>
    </source>
</evidence>
<keyword evidence="2" id="KW-1185">Reference proteome</keyword>
<proteinExistence type="predicted"/>
<reference evidence="1 2" key="1">
    <citation type="submission" date="2014-08" db="EMBL/GenBank/DDBJ databases">
        <title>Methylacidiphilum kamchatkense strain Kam1 draft genome sequence.</title>
        <authorList>
            <person name="Birkeland N.-K."/>
            <person name="Erikstad H.A."/>
        </authorList>
    </citation>
    <scope>NUCLEOTIDE SEQUENCE [LARGE SCALE GENOMIC DNA]</scope>
    <source>
        <strain evidence="1 2">Kam1</strain>
    </source>
</reference>
<name>A0ABR4ZYD3_9BACT</name>